<dbReference type="STRING" id="1263082.A0A068RNY8"/>
<feature type="region of interest" description="Disordered" evidence="8">
    <location>
        <begin position="99"/>
        <end position="182"/>
    </location>
</feature>
<dbReference type="InterPro" id="IPR020448">
    <property type="entry name" value="Maltose_ferment_reg_DNA-bd"/>
</dbReference>
<evidence type="ECO:0000256" key="7">
    <source>
        <dbReference type="ARBA" id="ARBA00023242"/>
    </source>
</evidence>
<protein>
    <submittedName>
        <fullName evidence="10">Zn-c6 transcription factor</fullName>
    </submittedName>
</protein>
<feature type="compositionally biased region" description="Low complexity" evidence="8">
    <location>
        <begin position="866"/>
        <end position="879"/>
    </location>
</feature>
<proteinExistence type="predicted"/>
<accession>A0A068RNY8</accession>
<reference evidence="10" key="1">
    <citation type="submission" date="2013-08" db="EMBL/GenBank/DDBJ databases">
        <title>Gene expansion shapes genome architecture in the human pathogen Lichtheimia corymbifera: an evolutionary genomics analysis in the ancient terrestrial Mucorales (Mucoromycotina).</title>
        <authorList>
            <person name="Schwartze V.U."/>
            <person name="Winter S."/>
            <person name="Shelest E."/>
            <person name="Marcet-Houben M."/>
            <person name="Horn F."/>
            <person name="Wehner S."/>
            <person name="Hoffmann K."/>
            <person name="Riege K."/>
            <person name="Sammeth M."/>
            <person name="Nowrousian M."/>
            <person name="Valiante V."/>
            <person name="Linde J."/>
            <person name="Jacobsen I.D."/>
            <person name="Marz M."/>
            <person name="Brakhage A.A."/>
            <person name="Gabaldon T."/>
            <person name="Bocker S."/>
            <person name="Voigt K."/>
        </authorList>
    </citation>
    <scope>NUCLEOTIDE SEQUENCE [LARGE SCALE GENOMIC DNA]</scope>
    <source>
        <strain evidence="10">FSU 9682</strain>
    </source>
</reference>
<dbReference type="GO" id="GO:0006351">
    <property type="term" value="P:DNA-templated transcription"/>
    <property type="evidence" value="ECO:0007669"/>
    <property type="project" value="InterPro"/>
</dbReference>
<evidence type="ECO:0000313" key="10">
    <source>
        <dbReference type="EMBL" id="CDH51694.1"/>
    </source>
</evidence>
<evidence type="ECO:0000256" key="1">
    <source>
        <dbReference type="ARBA" id="ARBA00004123"/>
    </source>
</evidence>
<keyword evidence="4" id="KW-0805">Transcription regulation</keyword>
<evidence type="ECO:0000313" key="11">
    <source>
        <dbReference type="Proteomes" id="UP000027586"/>
    </source>
</evidence>
<feature type="compositionally biased region" description="Polar residues" evidence="8">
    <location>
        <begin position="150"/>
        <end position="182"/>
    </location>
</feature>
<dbReference type="InterPro" id="IPR001138">
    <property type="entry name" value="Zn2Cys6_DnaBD"/>
</dbReference>
<comment type="caution">
    <text evidence="10">The sequence shown here is derived from an EMBL/GenBank/DDBJ whole genome shotgun (WGS) entry which is preliminary data.</text>
</comment>
<feature type="region of interest" description="Disordered" evidence="8">
    <location>
        <begin position="646"/>
        <end position="694"/>
    </location>
</feature>
<dbReference type="GO" id="GO:0008270">
    <property type="term" value="F:zinc ion binding"/>
    <property type="evidence" value="ECO:0007669"/>
    <property type="project" value="InterPro"/>
</dbReference>
<dbReference type="CDD" id="cd00067">
    <property type="entry name" value="GAL4"/>
    <property type="match status" value="1"/>
</dbReference>
<evidence type="ECO:0000256" key="4">
    <source>
        <dbReference type="ARBA" id="ARBA00023015"/>
    </source>
</evidence>
<dbReference type="Pfam" id="PF04082">
    <property type="entry name" value="Fungal_trans"/>
    <property type="match status" value="1"/>
</dbReference>
<keyword evidence="11" id="KW-1185">Reference proteome</keyword>
<feature type="compositionally biased region" description="Basic residues" evidence="8">
    <location>
        <begin position="115"/>
        <end position="125"/>
    </location>
</feature>
<evidence type="ECO:0000256" key="5">
    <source>
        <dbReference type="ARBA" id="ARBA00023125"/>
    </source>
</evidence>
<keyword evidence="7" id="KW-0539">Nucleus</keyword>
<dbReference type="SMART" id="SM00906">
    <property type="entry name" value="Fungal_trans"/>
    <property type="match status" value="1"/>
</dbReference>
<dbReference type="Proteomes" id="UP000027586">
    <property type="component" value="Unassembled WGS sequence"/>
</dbReference>
<organism evidence="10 11">
    <name type="scientific">Lichtheimia corymbifera JMRC:FSU:9682</name>
    <dbReference type="NCBI Taxonomy" id="1263082"/>
    <lineage>
        <taxon>Eukaryota</taxon>
        <taxon>Fungi</taxon>
        <taxon>Fungi incertae sedis</taxon>
        <taxon>Mucoromycota</taxon>
        <taxon>Mucoromycotina</taxon>
        <taxon>Mucoromycetes</taxon>
        <taxon>Mucorales</taxon>
        <taxon>Lichtheimiaceae</taxon>
        <taxon>Lichtheimia</taxon>
    </lineage>
</organism>
<dbReference type="PROSITE" id="PS00463">
    <property type="entry name" value="ZN2_CY6_FUNGAL_1"/>
    <property type="match status" value="1"/>
</dbReference>
<keyword evidence="3" id="KW-0862">Zinc</keyword>
<dbReference type="InterPro" id="IPR051615">
    <property type="entry name" value="Transcr_Regulatory_Elem"/>
</dbReference>
<dbReference type="VEuPathDB" id="FungiDB:LCOR_03264.1"/>
<evidence type="ECO:0000256" key="8">
    <source>
        <dbReference type="SAM" id="MobiDB-lite"/>
    </source>
</evidence>
<gene>
    <name evidence="10" type="ORF">LCOR_03264.1</name>
</gene>
<feature type="compositionally biased region" description="Low complexity" evidence="8">
    <location>
        <begin position="797"/>
        <end position="815"/>
    </location>
</feature>
<dbReference type="GO" id="GO:0000981">
    <property type="term" value="F:DNA-binding transcription factor activity, RNA polymerase II-specific"/>
    <property type="evidence" value="ECO:0007669"/>
    <property type="project" value="InterPro"/>
</dbReference>
<feature type="domain" description="Zn(2)-C6 fungal-type" evidence="9">
    <location>
        <begin position="22"/>
        <end position="52"/>
    </location>
</feature>
<feature type="region of interest" description="Disordered" evidence="8">
    <location>
        <begin position="794"/>
        <end position="881"/>
    </location>
</feature>
<dbReference type="GO" id="GO:0003677">
    <property type="term" value="F:DNA binding"/>
    <property type="evidence" value="ECO:0007669"/>
    <property type="project" value="UniProtKB-KW"/>
</dbReference>
<evidence type="ECO:0000259" key="9">
    <source>
        <dbReference type="PROSITE" id="PS50048"/>
    </source>
</evidence>
<keyword evidence="6" id="KW-0804">Transcription</keyword>
<sequence length="912" mass="100533">MDLTSGDAGDDANLKRQRVSRACDLCRRKKIKCDGLVPVCSNCQAFNLECTYRDTTKKRGPPKGYIEAIENRLHKLEQVLADIAGDNNDPRSQALLAELHTPLETPHGEQITTRPVRRGRGRNKNRTFMWQQQQQQQSATPPPHPRSPSLMGSPTNGNAPDTTTVGEPSSPGSVISDSNGQLSMDETGQVRYLGKSSGFYLLQNSRTYQNGAFHLAGWGHRYKHPSSSTTPLDPLELPPKDLSSHLIHLYFKHFYPILPIFYKRRLASSMDPPADAISPLLLNAIYAVASRVSPDLRVRSDPGSADTAGDIYFERAKCLLDNYYDVPRISTVQALLLMALHQHGSMRAPRAWLYSGLAFRMAQDLGLNRNCDHWDIKPDERERRKRVFWCCFIVDRLLSANFGRASVFEERDCDVPFPSVDDDEPLTDESASTVGRAPVRLLDAFIQLIKICDILGHVLKSIYYAKSRHHAPGTHHDHVLSALNQQLTNWYNNMPSSLQYDLVGATHGVMSDPPTPISQMHLIYYTTVILLHRPFIPVEASSGSYNICASAANSILDIVDIMLNENHLKYVSNFTVYYIFTAGIIFLKSAASSEDGHKSLDAKVKINKIMRALDEIELTWTTAARSGNILGELAGLRDINLEYEDDHKKRDDTPPLSIAYSTSSPQQQQQQAPPETATTTSTAPGPGWNASPADRLLPRYPWLGGYNSTSSSNSSPTTMVPTVDPFAAPGTMSQSAAQPQFDPMGAAFWGVPISLDMNEWNSYLGAQGTVTTQQPVSSQPLIPSHEFQSPRFMVQPSTTSTTNSNNIHQHQQQQQQPPPPPPLQQQQQPDTFGPTNHGMPKQHLIHNDEGVNELANLSAPSGGGSNNTTNGNNNTSESNAILGFLGGQPDTTYSASTATSLAGTGPGTRTFW</sequence>
<dbReference type="PANTHER" id="PTHR31313">
    <property type="entry name" value="TY1 ENHANCER ACTIVATOR"/>
    <property type="match status" value="1"/>
</dbReference>
<dbReference type="AlphaFoldDB" id="A0A068RNY8"/>
<keyword evidence="5" id="KW-0238">DNA-binding</keyword>
<comment type="subcellular location">
    <subcellularLocation>
        <location evidence="1">Nucleus</location>
    </subcellularLocation>
</comment>
<dbReference type="PRINTS" id="PR00054">
    <property type="entry name" value="FUNGALZNCYS"/>
</dbReference>
<dbReference type="InterPro" id="IPR007219">
    <property type="entry name" value="XnlR_reg_dom"/>
</dbReference>
<dbReference type="EMBL" id="CBTN010000010">
    <property type="protein sequence ID" value="CDH51694.1"/>
    <property type="molecule type" value="Genomic_DNA"/>
</dbReference>
<dbReference type="SUPFAM" id="SSF57701">
    <property type="entry name" value="Zn2/Cys6 DNA-binding domain"/>
    <property type="match status" value="1"/>
</dbReference>
<dbReference type="PANTHER" id="PTHR31313:SF78">
    <property type="entry name" value="TRANSCRIPTION FACTOR DOMAIN-CONTAINING PROTEIN"/>
    <property type="match status" value="1"/>
</dbReference>
<evidence type="ECO:0000256" key="6">
    <source>
        <dbReference type="ARBA" id="ARBA00023163"/>
    </source>
</evidence>
<evidence type="ECO:0000256" key="2">
    <source>
        <dbReference type="ARBA" id="ARBA00022723"/>
    </source>
</evidence>
<evidence type="ECO:0000256" key="3">
    <source>
        <dbReference type="ARBA" id="ARBA00022833"/>
    </source>
</evidence>
<dbReference type="Gene3D" id="4.10.240.10">
    <property type="entry name" value="Zn(2)-C6 fungal-type DNA-binding domain"/>
    <property type="match status" value="1"/>
</dbReference>
<keyword evidence="2" id="KW-0479">Metal-binding</keyword>
<dbReference type="SMART" id="SM00066">
    <property type="entry name" value="GAL4"/>
    <property type="match status" value="1"/>
</dbReference>
<dbReference type="PROSITE" id="PS50048">
    <property type="entry name" value="ZN2_CY6_FUNGAL_2"/>
    <property type="match status" value="1"/>
</dbReference>
<feature type="compositionally biased region" description="Low complexity" evidence="8">
    <location>
        <begin position="659"/>
        <end position="684"/>
    </location>
</feature>
<dbReference type="OrthoDB" id="39175at2759"/>
<name>A0A068RNY8_9FUNG</name>
<dbReference type="Pfam" id="PF00172">
    <property type="entry name" value="Zn_clus"/>
    <property type="match status" value="1"/>
</dbReference>
<dbReference type="CDD" id="cd12148">
    <property type="entry name" value="fungal_TF_MHR"/>
    <property type="match status" value="1"/>
</dbReference>
<dbReference type="InterPro" id="IPR036864">
    <property type="entry name" value="Zn2-C6_fun-type_DNA-bd_sf"/>
</dbReference>
<dbReference type="GO" id="GO:0005634">
    <property type="term" value="C:nucleus"/>
    <property type="evidence" value="ECO:0007669"/>
    <property type="project" value="UniProtKB-SubCell"/>
</dbReference>